<name>A0A819QCR1_9BILA</name>
<dbReference type="EMBL" id="CAJNOE010002299">
    <property type="protein sequence ID" value="CAF1477255.1"/>
    <property type="molecule type" value="Genomic_DNA"/>
</dbReference>
<evidence type="ECO:0000313" key="2">
    <source>
        <dbReference type="EMBL" id="CAF4027309.1"/>
    </source>
</evidence>
<organism evidence="2 3">
    <name type="scientific">Adineta steineri</name>
    <dbReference type="NCBI Taxonomy" id="433720"/>
    <lineage>
        <taxon>Eukaryota</taxon>
        <taxon>Metazoa</taxon>
        <taxon>Spiralia</taxon>
        <taxon>Gnathifera</taxon>
        <taxon>Rotifera</taxon>
        <taxon>Eurotatoria</taxon>
        <taxon>Bdelloidea</taxon>
        <taxon>Adinetida</taxon>
        <taxon>Adinetidae</taxon>
        <taxon>Adineta</taxon>
    </lineage>
</organism>
<dbReference type="Proteomes" id="UP000663868">
    <property type="component" value="Unassembled WGS sequence"/>
</dbReference>
<dbReference type="Proteomes" id="UP000663860">
    <property type="component" value="Unassembled WGS sequence"/>
</dbReference>
<accession>A0A819QCR1</accession>
<gene>
    <name evidence="1" type="ORF">IZO911_LOCUS43791</name>
    <name evidence="2" type="ORF">KXQ929_LOCUS30062</name>
</gene>
<dbReference type="EMBL" id="CAJOBB010003208">
    <property type="protein sequence ID" value="CAF4027309.1"/>
    <property type="molecule type" value="Genomic_DNA"/>
</dbReference>
<evidence type="ECO:0000313" key="1">
    <source>
        <dbReference type="EMBL" id="CAF1477255.1"/>
    </source>
</evidence>
<proteinExistence type="predicted"/>
<reference evidence="2" key="1">
    <citation type="submission" date="2021-02" db="EMBL/GenBank/DDBJ databases">
        <authorList>
            <person name="Nowell W R."/>
        </authorList>
    </citation>
    <scope>NUCLEOTIDE SEQUENCE</scope>
</reference>
<evidence type="ECO:0000313" key="3">
    <source>
        <dbReference type="Proteomes" id="UP000663868"/>
    </source>
</evidence>
<dbReference type="AlphaFoldDB" id="A0A819QCR1"/>
<sequence>MNTTLQPIVNGISDNLIAIQASQLSTILHQQGLKILHNIRLQNFFLIHTEYFVQQGNIEGKTSYLQTPCLADLRGRQSLFHAIHCIKLVTYSPGK</sequence>
<comment type="caution">
    <text evidence="2">The sequence shown here is derived from an EMBL/GenBank/DDBJ whole genome shotgun (WGS) entry which is preliminary data.</text>
</comment>
<protein>
    <submittedName>
        <fullName evidence="2">Uncharacterized protein</fullName>
    </submittedName>
</protein>